<reference evidence="2 3" key="1">
    <citation type="submission" date="2020-07" db="EMBL/GenBank/DDBJ databases">
        <title>Genomic Encyclopedia of Type Strains, Phase IV (KMG-V): Genome sequencing to study the core and pangenomes of soil and plant-associated prokaryotes.</title>
        <authorList>
            <person name="Whitman W."/>
        </authorList>
    </citation>
    <scope>NUCLEOTIDE SEQUENCE [LARGE SCALE GENOMIC DNA]</scope>
    <source>
        <strain evidence="2 3">RH2WT43</strain>
    </source>
</reference>
<feature type="domain" description="Fe2OG dioxygenase" evidence="1">
    <location>
        <begin position="89"/>
        <end position="187"/>
    </location>
</feature>
<keyword evidence="3" id="KW-1185">Reference proteome</keyword>
<dbReference type="PANTHER" id="PTHR31212">
    <property type="entry name" value="ALPHA-KETOGLUTARATE-DEPENDENT DIOXYGENASE ALKB HOMOLOG 3"/>
    <property type="match status" value="1"/>
</dbReference>
<dbReference type="AlphaFoldDB" id="A0A839EYA9"/>
<dbReference type="PANTHER" id="PTHR31212:SF4">
    <property type="entry name" value="ALPHA-KETOGLUTARATE-DEPENDENT DIOXYGENASE ALKB HOMOLOG 3"/>
    <property type="match status" value="1"/>
</dbReference>
<dbReference type="Pfam" id="PF13532">
    <property type="entry name" value="2OG-FeII_Oxy_2"/>
    <property type="match status" value="1"/>
</dbReference>
<accession>A0A839EYA9</accession>
<keyword evidence="2" id="KW-0223">Dioxygenase</keyword>
<organism evidence="2 3">
    <name type="scientific">Dokdonella fugitiva</name>
    <dbReference type="NCBI Taxonomy" id="328517"/>
    <lineage>
        <taxon>Bacteria</taxon>
        <taxon>Pseudomonadati</taxon>
        <taxon>Pseudomonadota</taxon>
        <taxon>Gammaproteobacteria</taxon>
        <taxon>Lysobacterales</taxon>
        <taxon>Rhodanobacteraceae</taxon>
        <taxon>Dokdonella</taxon>
    </lineage>
</organism>
<dbReference type="SUPFAM" id="SSF51197">
    <property type="entry name" value="Clavaminate synthase-like"/>
    <property type="match status" value="1"/>
</dbReference>
<dbReference type="Gene3D" id="2.60.120.590">
    <property type="entry name" value="Alpha-ketoglutarate-dependent dioxygenase AlkB-like"/>
    <property type="match status" value="1"/>
</dbReference>
<sequence length="188" mass="20734">MSLLDAGAALVDHPSARIEYWPQACDAATADAWFDALLQQVPWRSDRRMMYERDVAVPRLLAHYALADDTAPAPIRAAREVVARFVAAPFTSVGLNLYRDGDDSVAMHHDRLAELVPDQPIALLSLGAPRCMTITTQALPRTTQKIELQPGSLLVMNYASQLHYLHGIPKTKAPVGPRISLAFRVRPT</sequence>
<dbReference type="GO" id="GO:0006307">
    <property type="term" value="P:DNA alkylation repair"/>
    <property type="evidence" value="ECO:0007669"/>
    <property type="project" value="InterPro"/>
</dbReference>
<gene>
    <name evidence="2" type="ORF">FHW12_000860</name>
</gene>
<evidence type="ECO:0000313" key="2">
    <source>
        <dbReference type="EMBL" id="MBA8886669.1"/>
    </source>
</evidence>
<dbReference type="InterPro" id="IPR037151">
    <property type="entry name" value="AlkB-like_sf"/>
</dbReference>
<dbReference type="EMBL" id="JACGXL010000001">
    <property type="protein sequence ID" value="MBA8886669.1"/>
    <property type="molecule type" value="Genomic_DNA"/>
</dbReference>
<keyword evidence="2" id="KW-0560">Oxidoreductase</keyword>
<dbReference type="RefSeq" id="WP_259392814.1">
    <property type="nucleotide sequence ID" value="NZ_JACGXL010000001.1"/>
</dbReference>
<dbReference type="GO" id="GO:0051213">
    <property type="term" value="F:dioxygenase activity"/>
    <property type="evidence" value="ECO:0007669"/>
    <property type="project" value="UniProtKB-KW"/>
</dbReference>
<dbReference type="InterPro" id="IPR005123">
    <property type="entry name" value="Oxoglu/Fe-dep_dioxygenase_dom"/>
</dbReference>
<proteinExistence type="predicted"/>
<dbReference type="InterPro" id="IPR032854">
    <property type="entry name" value="ALKBH3"/>
</dbReference>
<dbReference type="InterPro" id="IPR027450">
    <property type="entry name" value="AlkB-like"/>
</dbReference>
<protein>
    <submittedName>
        <fullName evidence="2">Alkylated DNA repair dioxygenase AlkB</fullName>
    </submittedName>
</protein>
<dbReference type="Proteomes" id="UP000550401">
    <property type="component" value="Unassembled WGS sequence"/>
</dbReference>
<dbReference type="PROSITE" id="PS51471">
    <property type="entry name" value="FE2OG_OXY"/>
    <property type="match status" value="1"/>
</dbReference>
<comment type="caution">
    <text evidence="2">The sequence shown here is derived from an EMBL/GenBank/DDBJ whole genome shotgun (WGS) entry which is preliminary data.</text>
</comment>
<evidence type="ECO:0000313" key="3">
    <source>
        <dbReference type="Proteomes" id="UP000550401"/>
    </source>
</evidence>
<evidence type="ECO:0000259" key="1">
    <source>
        <dbReference type="PROSITE" id="PS51471"/>
    </source>
</evidence>
<name>A0A839EYA9_9GAMM</name>